<comment type="catalytic activity">
    <reaction evidence="1">
        <text>ATP + protein L-histidine = ADP + protein N-phospho-L-histidine.</text>
        <dbReference type="EC" id="2.7.13.3"/>
    </reaction>
</comment>
<dbReference type="SUPFAM" id="SSF55874">
    <property type="entry name" value="ATPase domain of HSP90 chaperone/DNA topoisomerase II/histidine kinase"/>
    <property type="match status" value="1"/>
</dbReference>
<name>A0A370UBS3_9GAMM</name>
<feature type="transmembrane region" description="Helical" evidence="6">
    <location>
        <begin position="277"/>
        <end position="298"/>
    </location>
</feature>
<feature type="transmembrane region" description="Helical" evidence="6">
    <location>
        <begin position="246"/>
        <end position="265"/>
    </location>
</feature>
<organism evidence="7 8">
    <name type="scientific">Marinomonas piezotolerans</name>
    <dbReference type="NCBI Taxonomy" id="2213058"/>
    <lineage>
        <taxon>Bacteria</taxon>
        <taxon>Pseudomonadati</taxon>
        <taxon>Pseudomonadota</taxon>
        <taxon>Gammaproteobacteria</taxon>
        <taxon>Oceanospirillales</taxon>
        <taxon>Oceanospirillaceae</taxon>
        <taxon>Marinomonas</taxon>
    </lineage>
</organism>
<keyword evidence="8" id="KW-1185">Reference proteome</keyword>
<dbReference type="EMBL" id="QKRA01000002">
    <property type="protein sequence ID" value="RDL45145.1"/>
    <property type="molecule type" value="Genomic_DNA"/>
</dbReference>
<accession>A0A370UBS3</accession>
<feature type="transmembrane region" description="Helical" evidence="6">
    <location>
        <begin position="341"/>
        <end position="360"/>
    </location>
</feature>
<evidence type="ECO:0000256" key="3">
    <source>
        <dbReference type="ARBA" id="ARBA00022679"/>
    </source>
</evidence>
<dbReference type="CDD" id="cd16917">
    <property type="entry name" value="HATPase_UhpB-NarQ-NarX-like"/>
    <property type="match status" value="1"/>
</dbReference>
<feature type="transmembrane region" description="Helical" evidence="6">
    <location>
        <begin position="193"/>
        <end position="211"/>
    </location>
</feature>
<keyword evidence="6" id="KW-0812">Transmembrane</keyword>
<comment type="caution">
    <text evidence="7">The sequence shown here is derived from an EMBL/GenBank/DDBJ whole genome shotgun (WGS) entry which is preliminary data.</text>
</comment>
<dbReference type="OrthoDB" id="9797605at2"/>
<dbReference type="AlphaFoldDB" id="A0A370UBS3"/>
<evidence type="ECO:0000256" key="4">
    <source>
        <dbReference type="ARBA" id="ARBA00022777"/>
    </source>
</evidence>
<dbReference type="PANTHER" id="PTHR24421:SF10">
    <property type="entry name" value="NITRATE_NITRITE SENSOR PROTEIN NARQ"/>
    <property type="match status" value="1"/>
</dbReference>
<dbReference type="EC" id="2.7.13.3" evidence="2"/>
<feature type="transmembrane region" description="Helical" evidence="6">
    <location>
        <begin position="151"/>
        <end position="173"/>
    </location>
</feature>
<dbReference type="PANTHER" id="PTHR24421">
    <property type="entry name" value="NITRATE/NITRITE SENSOR PROTEIN NARX-RELATED"/>
    <property type="match status" value="1"/>
</dbReference>
<reference evidence="7 8" key="1">
    <citation type="submission" date="2018-06" db="EMBL/GenBank/DDBJ databases">
        <title>Marinomonas sp. YLB-05 draft genome sequence.</title>
        <authorList>
            <person name="Yu L."/>
            <person name="Tang X."/>
        </authorList>
    </citation>
    <scope>NUCLEOTIDE SEQUENCE [LARGE SCALE GENOMIC DNA]</scope>
    <source>
        <strain evidence="7 8">YLB-05</strain>
    </source>
</reference>
<gene>
    <name evidence="7" type="ORF">DN730_05905</name>
</gene>
<dbReference type="InterPro" id="IPR036890">
    <property type="entry name" value="HATPase_C_sf"/>
</dbReference>
<evidence type="ECO:0000313" key="7">
    <source>
        <dbReference type="EMBL" id="RDL45145.1"/>
    </source>
</evidence>
<keyword evidence="6" id="KW-0472">Membrane</keyword>
<dbReference type="Gene3D" id="3.30.565.10">
    <property type="entry name" value="Histidine kinase-like ATPase, C-terminal domain"/>
    <property type="match status" value="1"/>
</dbReference>
<feature type="transmembrane region" description="Helical" evidence="6">
    <location>
        <begin position="124"/>
        <end position="144"/>
    </location>
</feature>
<evidence type="ECO:0000256" key="5">
    <source>
        <dbReference type="ARBA" id="ARBA00023012"/>
    </source>
</evidence>
<dbReference type="RefSeq" id="WP_115467179.1">
    <property type="nucleotide sequence ID" value="NZ_QKRA01000002.1"/>
</dbReference>
<proteinExistence type="predicted"/>
<dbReference type="InterPro" id="IPR050482">
    <property type="entry name" value="Sensor_HK_TwoCompSys"/>
</dbReference>
<dbReference type="GO" id="GO:0000160">
    <property type="term" value="P:phosphorelay signal transduction system"/>
    <property type="evidence" value="ECO:0007669"/>
    <property type="project" value="UniProtKB-KW"/>
</dbReference>
<feature type="transmembrane region" description="Helical" evidence="6">
    <location>
        <begin position="310"/>
        <end position="329"/>
    </location>
</feature>
<feature type="transmembrane region" description="Helical" evidence="6">
    <location>
        <begin position="218"/>
        <end position="234"/>
    </location>
</feature>
<keyword evidence="5" id="KW-0902">Two-component regulatory system</keyword>
<evidence type="ECO:0000256" key="2">
    <source>
        <dbReference type="ARBA" id="ARBA00012438"/>
    </source>
</evidence>
<keyword evidence="4 7" id="KW-0418">Kinase</keyword>
<sequence length="687" mass="77194">MYRSVVIGISLLFLLFTALVYSALSLPNIHGHFQQVNDDLIYTDQDHSVVVSHFKLGNEALPPNPHLLFEEPDVLPRYEDMTTLFNAHSALFDAAQNNQLALVGDTGEQIPITFSERSIQDLPWLFWLQALCAFAASVICLLVWIPSQKNIAVVAFCLTGVGYVCSAANAAIYSTRDVFIDGQLFHALSNLNGFGTMCFVTFLGIFLWHYPNSKPRKTILVLYLGAFAIQQPLHHLEYFKSPAEGMYSWVMVLFLWGLVGSAVQWRKTAGKPAERVALNWVLLSILSGTLFFTGGMIIPVLLRVAEPSDQALLLATFLFMYFGMMLAVLRYRLFDIQRWSFSIWSWILGGIAVLVCDFVLISALTLTSSTSLAISLALVGWLYFPARQWLWRRVFNSDQKGLDDWLRQTLPTLLTEESTEDSTRLIKAFHAVFKPLHYTLHDTAKETHISNNGENLWVAMPHGESVCLQHADGGRRIFNRNDMEKANLIIALSTLITDIAEAKQAGALAERNRIRRDLHDDLGAKLLRLLHLSTGDTQSLVRESIRDLRHLINGQQFFEGNAERCFSVWQKEASERCSLPGVSLSWNTPAKDITFTPMQHEHLGHMLREALSNALRHDGTTWIDVTGAASDGHYTMTITNNTHHGHRPEHSGSGLENLRLRAELLNGEALQSSTQDTWTVTVSFPLT</sequence>
<feature type="transmembrane region" description="Helical" evidence="6">
    <location>
        <begin position="366"/>
        <end position="384"/>
    </location>
</feature>
<keyword evidence="6" id="KW-1133">Transmembrane helix</keyword>
<dbReference type="GO" id="GO:0004673">
    <property type="term" value="F:protein histidine kinase activity"/>
    <property type="evidence" value="ECO:0007669"/>
    <property type="project" value="UniProtKB-EC"/>
</dbReference>
<evidence type="ECO:0000256" key="6">
    <source>
        <dbReference type="SAM" id="Phobius"/>
    </source>
</evidence>
<dbReference type="Proteomes" id="UP000254326">
    <property type="component" value="Unassembled WGS sequence"/>
</dbReference>
<evidence type="ECO:0000256" key="1">
    <source>
        <dbReference type="ARBA" id="ARBA00000085"/>
    </source>
</evidence>
<evidence type="ECO:0000313" key="8">
    <source>
        <dbReference type="Proteomes" id="UP000254326"/>
    </source>
</evidence>
<protein>
    <recommendedName>
        <fullName evidence="2">histidine kinase</fullName>
        <ecNumber evidence="2">2.7.13.3</ecNumber>
    </recommendedName>
</protein>
<keyword evidence="3" id="KW-0808">Transferase</keyword>